<dbReference type="Proteomes" id="UP001143509">
    <property type="component" value="Unassembled WGS sequence"/>
</dbReference>
<evidence type="ECO:0000313" key="2">
    <source>
        <dbReference type="Proteomes" id="UP001143509"/>
    </source>
</evidence>
<organism evidence="1 2">
    <name type="scientific">Brevundimonas intermedia</name>
    <dbReference type="NCBI Taxonomy" id="74315"/>
    <lineage>
        <taxon>Bacteria</taxon>
        <taxon>Pseudomonadati</taxon>
        <taxon>Pseudomonadota</taxon>
        <taxon>Alphaproteobacteria</taxon>
        <taxon>Caulobacterales</taxon>
        <taxon>Caulobacteraceae</taxon>
        <taxon>Brevundimonas</taxon>
    </lineage>
</organism>
<accession>A0ABQ5T9K6</accession>
<keyword evidence="2" id="KW-1185">Reference proteome</keyword>
<reference evidence="1" key="2">
    <citation type="submission" date="2023-01" db="EMBL/GenBank/DDBJ databases">
        <authorList>
            <person name="Sun Q."/>
            <person name="Evtushenko L."/>
        </authorList>
    </citation>
    <scope>NUCLEOTIDE SEQUENCE</scope>
    <source>
        <strain evidence="1">VKM B-1499</strain>
    </source>
</reference>
<evidence type="ECO:0000313" key="1">
    <source>
        <dbReference type="EMBL" id="GLK49083.1"/>
    </source>
</evidence>
<reference evidence="1" key="1">
    <citation type="journal article" date="2014" name="Int. J. Syst. Evol. Microbiol.">
        <title>Complete genome of a new Firmicutes species belonging to the dominant human colonic microbiota ('Ruminococcus bicirculans') reveals two chromosomes and a selective capacity to utilize plant glucans.</title>
        <authorList>
            <consortium name="NISC Comparative Sequencing Program"/>
            <person name="Wegmann U."/>
            <person name="Louis P."/>
            <person name="Goesmann A."/>
            <person name="Henrissat B."/>
            <person name="Duncan S.H."/>
            <person name="Flint H.J."/>
        </authorList>
    </citation>
    <scope>NUCLEOTIDE SEQUENCE</scope>
    <source>
        <strain evidence="1">VKM B-1499</strain>
    </source>
</reference>
<protein>
    <submittedName>
        <fullName evidence="1">Uncharacterized protein</fullName>
    </submittedName>
</protein>
<proteinExistence type="predicted"/>
<gene>
    <name evidence="1" type="ORF">GCM10017620_20560</name>
</gene>
<name>A0ABQ5T9K6_9CAUL</name>
<comment type="caution">
    <text evidence="1">The sequence shown here is derived from an EMBL/GenBank/DDBJ whole genome shotgun (WGS) entry which is preliminary data.</text>
</comment>
<dbReference type="EMBL" id="BSFD01000006">
    <property type="protein sequence ID" value="GLK49083.1"/>
    <property type="molecule type" value="Genomic_DNA"/>
</dbReference>
<sequence length="68" mass="6794">MAGLSMRPPFRRAWAAFHTVSRVAAPSFGLGERGSVVISGDWPFAAGISSTAGCAPGGNVAAAAPFAC</sequence>